<protein>
    <recommendedName>
        <fullName evidence="4">Chalcone isomerase domain-containing protein</fullName>
    </recommendedName>
</protein>
<evidence type="ECO:0000313" key="3">
    <source>
        <dbReference type="Proteomes" id="UP000220836"/>
    </source>
</evidence>
<feature type="signal peptide" evidence="1">
    <location>
        <begin position="1"/>
        <end position="24"/>
    </location>
</feature>
<evidence type="ECO:0000256" key="1">
    <source>
        <dbReference type="SAM" id="SignalP"/>
    </source>
</evidence>
<feature type="chain" id="PRO_5012104846" description="Chalcone isomerase domain-containing protein" evidence="1">
    <location>
        <begin position="25"/>
        <end position="168"/>
    </location>
</feature>
<keyword evidence="1" id="KW-0732">Signal</keyword>
<sequence length="168" mass="18984">MRKFLRHIALAFALLVIPSAGVSASVAKALPGAELRGQATFRYLGFQLYDARLFTKNAAPLNWSEDFGLELTYKRKLTQYDMVEATLREMKRVGPSLPIRTDLERCYKGVSPGDRYLAVSEGPDTLRFWYNGTAICTLRHPGIKTRFMSIFLGENTRSARFTRALKGQ</sequence>
<evidence type="ECO:0000313" key="2">
    <source>
        <dbReference type="EMBL" id="SMX44086.1"/>
    </source>
</evidence>
<proteinExistence type="predicted"/>
<evidence type="ECO:0008006" key="4">
    <source>
        <dbReference type="Google" id="ProtNLM"/>
    </source>
</evidence>
<gene>
    <name evidence="2" type="ORF">PEV8663_02781</name>
</gene>
<dbReference type="EMBL" id="FXYH01000010">
    <property type="protein sequence ID" value="SMX44086.1"/>
    <property type="molecule type" value="Genomic_DNA"/>
</dbReference>
<dbReference type="Proteomes" id="UP000220836">
    <property type="component" value="Unassembled WGS sequence"/>
</dbReference>
<accession>A0A238KPY7</accession>
<name>A0A238KPY7_9RHOB</name>
<organism evidence="2 3">
    <name type="scientific">Pelagimonas varians</name>
    <dbReference type="NCBI Taxonomy" id="696760"/>
    <lineage>
        <taxon>Bacteria</taxon>
        <taxon>Pseudomonadati</taxon>
        <taxon>Pseudomonadota</taxon>
        <taxon>Alphaproteobacteria</taxon>
        <taxon>Rhodobacterales</taxon>
        <taxon>Roseobacteraceae</taxon>
        <taxon>Pelagimonas</taxon>
    </lineage>
</organism>
<dbReference type="OrthoDB" id="8527419at2"/>
<reference evidence="2 3" key="1">
    <citation type="submission" date="2017-05" db="EMBL/GenBank/DDBJ databases">
        <authorList>
            <person name="Song R."/>
            <person name="Chenine A.L."/>
            <person name="Ruprecht R.M."/>
        </authorList>
    </citation>
    <scope>NUCLEOTIDE SEQUENCE [LARGE SCALE GENOMIC DNA]</scope>
    <source>
        <strain evidence="2 3">CECT 8663</strain>
    </source>
</reference>
<keyword evidence="3" id="KW-1185">Reference proteome</keyword>
<dbReference type="RefSeq" id="WP_097805397.1">
    <property type="nucleotide sequence ID" value="NZ_CBDIHF020000003.1"/>
</dbReference>
<dbReference type="AlphaFoldDB" id="A0A238KPY7"/>